<dbReference type="Gene3D" id="2.120.10.80">
    <property type="entry name" value="Kelch-type beta propeller"/>
    <property type="match status" value="2"/>
</dbReference>
<dbReference type="PANTHER" id="PTHR46093:SF18">
    <property type="entry name" value="FIBRONECTIN TYPE-III DOMAIN-CONTAINING PROTEIN"/>
    <property type="match status" value="1"/>
</dbReference>
<dbReference type="EMBL" id="JAEPRB010000139">
    <property type="protein sequence ID" value="KAG2220494.1"/>
    <property type="molecule type" value="Genomic_DNA"/>
</dbReference>
<reference evidence="5 6" key="1">
    <citation type="submission" date="2020-12" db="EMBL/GenBank/DDBJ databases">
        <title>Metabolic potential, ecology and presence of endohyphal bacteria is reflected in genomic diversity of Mucoromycotina.</title>
        <authorList>
            <person name="Muszewska A."/>
            <person name="Okrasinska A."/>
            <person name="Steczkiewicz K."/>
            <person name="Drgas O."/>
            <person name="Orlowska M."/>
            <person name="Perlinska-Lenart U."/>
            <person name="Aleksandrzak-Piekarczyk T."/>
            <person name="Szatraj K."/>
            <person name="Zielenkiewicz U."/>
            <person name="Pilsyk S."/>
            <person name="Malc E."/>
            <person name="Mieczkowski P."/>
            <person name="Kruszewska J.S."/>
            <person name="Biernat P."/>
            <person name="Pawlowska J."/>
        </authorList>
    </citation>
    <scope>NUCLEOTIDE SEQUENCE [LARGE SCALE GENOMIC DNA]</scope>
    <source>
        <strain evidence="5 6">CBS 142.35</strain>
    </source>
</reference>
<evidence type="ECO:0000256" key="1">
    <source>
        <dbReference type="ARBA" id="ARBA00022441"/>
    </source>
</evidence>
<dbReference type="PANTHER" id="PTHR46093">
    <property type="entry name" value="ACYL-COA-BINDING DOMAIN-CONTAINING PROTEIN 5"/>
    <property type="match status" value="1"/>
</dbReference>
<sequence>MWNKGPSLPENMGVRYRTPTTLVGKDLYYIGGSTANYTETSVIESGILISMAEILIYHIEDMTWEIKQTTGTDTPQPRISHTIAAINETTPIPGDFCYTLDTSSMTWKKQDPIGPGPGPLYGHAAVFADDSPLLFVMFGVNKAGAVQNRFGVLDTDEWKWVDQYNSPYPPQDESDGSNGPSGSSSNGSLSSGAIAGIVVGCVAGVALVAAFCFIRKRRNQPSKNDEKMFDGKANVIDINNGAPSSGGIGSLKPEDASNTIPHATLSPLLPAETAPPYRGHIPNEADPPMVLSVENTNNAQAAPRPQNRRPVKPDGE</sequence>
<feature type="region of interest" description="Disordered" evidence="3">
    <location>
        <begin position="163"/>
        <end position="187"/>
    </location>
</feature>
<dbReference type="CDD" id="cd12087">
    <property type="entry name" value="TM_EGFR-like"/>
    <property type="match status" value="1"/>
</dbReference>
<keyword evidence="4" id="KW-0812">Transmembrane</keyword>
<comment type="caution">
    <text evidence="5">The sequence shown here is derived from an EMBL/GenBank/DDBJ whole genome shotgun (WGS) entry which is preliminary data.</text>
</comment>
<accession>A0A8H7VMX0</accession>
<proteinExistence type="predicted"/>
<keyword evidence="6" id="KW-1185">Reference proteome</keyword>
<evidence type="ECO:0008006" key="7">
    <source>
        <dbReference type="Google" id="ProtNLM"/>
    </source>
</evidence>
<feature type="transmembrane region" description="Helical" evidence="4">
    <location>
        <begin position="193"/>
        <end position="214"/>
    </location>
</feature>
<dbReference type="OrthoDB" id="2363417at2759"/>
<evidence type="ECO:0000256" key="2">
    <source>
        <dbReference type="ARBA" id="ARBA00022737"/>
    </source>
</evidence>
<evidence type="ECO:0000256" key="4">
    <source>
        <dbReference type="SAM" id="Phobius"/>
    </source>
</evidence>
<name>A0A8H7VMX0_9FUNG</name>
<protein>
    <recommendedName>
        <fullName evidence="7">Kelch repeat protein</fullName>
    </recommendedName>
</protein>
<dbReference type="AlphaFoldDB" id="A0A8H7VMX0"/>
<evidence type="ECO:0000313" key="6">
    <source>
        <dbReference type="Proteomes" id="UP000646827"/>
    </source>
</evidence>
<keyword evidence="4" id="KW-1133">Transmembrane helix</keyword>
<keyword evidence="2" id="KW-0677">Repeat</keyword>
<feature type="region of interest" description="Disordered" evidence="3">
    <location>
        <begin position="245"/>
        <end position="316"/>
    </location>
</feature>
<keyword evidence="4" id="KW-0472">Membrane</keyword>
<keyword evidence="1" id="KW-0880">Kelch repeat</keyword>
<dbReference type="Proteomes" id="UP000646827">
    <property type="component" value="Unassembled WGS sequence"/>
</dbReference>
<gene>
    <name evidence="5" type="ORF">INT45_011498</name>
</gene>
<evidence type="ECO:0000256" key="3">
    <source>
        <dbReference type="SAM" id="MobiDB-lite"/>
    </source>
</evidence>
<dbReference type="SUPFAM" id="SSF117281">
    <property type="entry name" value="Kelch motif"/>
    <property type="match status" value="1"/>
</dbReference>
<dbReference type="InterPro" id="IPR015915">
    <property type="entry name" value="Kelch-typ_b-propeller"/>
</dbReference>
<evidence type="ECO:0000313" key="5">
    <source>
        <dbReference type="EMBL" id="KAG2220494.1"/>
    </source>
</evidence>
<feature type="compositionally biased region" description="Low complexity" evidence="3">
    <location>
        <begin position="176"/>
        <end position="187"/>
    </location>
</feature>
<organism evidence="5 6">
    <name type="scientific">Circinella minor</name>
    <dbReference type="NCBI Taxonomy" id="1195481"/>
    <lineage>
        <taxon>Eukaryota</taxon>
        <taxon>Fungi</taxon>
        <taxon>Fungi incertae sedis</taxon>
        <taxon>Mucoromycota</taxon>
        <taxon>Mucoromycotina</taxon>
        <taxon>Mucoromycetes</taxon>
        <taxon>Mucorales</taxon>
        <taxon>Lichtheimiaceae</taxon>
        <taxon>Circinella</taxon>
    </lineage>
</organism>